<reference evidence="2 3" key="1">
    <citation type="submission" date="2017-11" db="EMBL/GenBank/DDBJ databases">
        <title>Comparative genomics of Botrytis spp.</title>
        <authorList>
            <person name="Valero-Jimenez C.A."/>
            <person name="Tapia P."/>
            <person name="Veloso J."/>
            <person name="Silva-Moreno E."/>
            <person name="Staats M."/>
            <person name="Valdes J.H."/>
            <person name="Van Kan J.A.L."/>
        </authorList>
    </citation>
    <scope>NUCLEOTIDE SEQUENCE [LARGE SCALE GENOMIC DNA]</scope>
    <source>
        <strain evidence="2 3">MUCL2830</strain>
    </source>
</reference>
<evidence type="ECO:0000256" key="1">
    <source>
        <dbReference type="SAM" id="MobiDB-lite"/>
    </source>
</evidence>
<dbReference type="Pfam" id="PF13911">
    <property type="entry name" value="AhpC-TSA_2"/>
    <property type="match status" value="1"/>
</dbReference>
<dbReference type="SUPFAM" id="SSF52833">
    <property type="entry name" value="Thioredoxin-like"/>
    <property type="match status" value="1"/>
</dbReference>
<dbReference type="Gene3D" id="3.40.30.10">
    <property type="entry name" value="Glutaredoxin"/>
    <property type="match status" value="1"/>
</dbReference>
<evidence type="ECO:0000313" key="2">
    <source>
        <dbReference type="EMBL" id="TEY78510.1"/>
    </source>
</evidence>
<dbReference type="STRING" id="38488.A0A4Y8DDV5"/>
<feature type="region of interest" description="Disordered" evidence="1">
    <location>
        <begin position="322"/>
        <end position="371"/>
    </location>
</feature>
<proteinExistence type="predicted"/>
<dbReference type="InterPro" id="IPR032801">
    <property type="entry name" value="PXL2A/B/C"/>
</dbReference>
<organism evidence="2 3">
    <name type="scientific">Botryotinia calthae</name>
    <dbReference type="NCBI Taxonomy" id="38488"/>
    <lineage>
        <taxon>Eukaryota</taxon>
        <taxon>Fungi</taxon>
        <taxon>Dikarya</taxon>
        <taxon>Ascomycota</taxon>
        <taxon>Pezizomycotina</taxon>
        <taxon>Leotiomycetes</taxon>
        <taxon>Helotiales</taxon>
        <taxon>Sclerotiniaceae</taxon>
        <taxon>Botryotinia</taxon>
    </lineage>
</organism>
<name>A0A4Y8DDV5_9HELO</name>
<sequence>MVTLSDSPTANRIPINSTAEKDLNEKTFEDSAQTIIMDPPNATPPKTSIDTSFHGVDPSMDFVGDVNTNNDIPSQEVLKKVESMIVLDRDGKTRPFKSLYSGPNVARRVLVIFIRHFFCGNCQEYLRTLAASITEDSLLQLHTPTFIAVVGCGSPSLIPMYQEATNCPFPIYADPTKKLYDELGMMRTLNLGARPEYQRRGTLMGIGQSVLQSLKQIKGGKLFQGGDYQQVGGEFLFEPVRMSTPITSPADAPVGMHASGGILGNGDKIGENEGYEEKRITWCHRMKNTRDHAEIPEIREVLGFDEMVEGGKNQKRWSKALSERKGTGISSGARSSRATSLKLEGMSEDGGSVRSKEAISEKPAWMADGVN</sequence>
<dbReference type="EMBL" id="PHWZ01000048">
    <property type="protein sequence ID" value="TEY78510.1"/>
    <property type="molecule type" value="Genomic_DNA"/>
</dbReference>
<evidence type="ECO:0000313" key="3">
    <source>
        <dbReference type="Proteomes" id="UP000297299"/>
    </source>
</evidence>
<dbReference type="OrthoDB" id="40334at2759"/>
<dbReference type="InterPro" id="IPR036249">
    <property type="entry name" value="Thioredoxin-like_sf"/>
</dbReference>
<dbReference type="PANTHER" id="PTHR28630:SF3">
    <property type="entry name" value="PEROXIREDOXIN-LIKE 2C"/>
    <property type="match status" value="1"/>
</dbReference>
<accession>A0A4Y8DDV5</accession>
<feature type="compositionally biased region" description="Polar residues" evidence="1">
    <location>
        <begin position="328"/>
        <end position="339"/>
    </location>
</feature>
<dbReference type="CDD" id="cd02970">
    <property type="entry name" value="PRX_like2"/>
    <property type="match status" value="1"/>
</dbReference>
<feature type="region of interest" description="Disordered" evidence="1">
    <location>
        <begin position="1"/>
        <end position="20"/>
    </location>
</feature>
<feature type="compositionally biased region" description="Polar residues" evidence="1">
    <location>
        <begin position="1"/>
        <end position="18"/>
    </location>
</feature>
<dbReference type="Proteomes" id="UP000297299">
    <property type="component" value="Unassembled WGS sequence"/>
</dbReference>
<protein>
    <submittedName>
        <fullName evidence="2">Uncharacterized protein</fullName>
    </submittedName>
</protein>
<dbReference type="PANTHER" id="PTHR28630">
    <property type="match status" value="1"/>
</dbReference>
<dbReference type="FunFam" id="3.40.30.10:FF:000404">
    <property type="entry name" value="WGS project CABT00000000 data, contig 2.14"/>
    <property type="match status" value="1"/>
</dbReference>
<comment type="caution">
    <text evidence="2">The sequence shown here is derived from an EMBL/GenBank/DDBJ whole genome shotgun (WGS) entry which is preliminary data.</text>
</comment>
<dbReference type="AlphaFoldDB" id="A0A4Y8DDV5"/>
<gene>
    <name evidence="2" type="ORF">BOTCAL_0048g00380</name>
</gene>
<keyword evidence="3" id="KW-1185">Reference proteome</keyword>